<dbReference type="EnsemblMetazoa" id="SSS_8008s_mrna">
    <property type="protein sequence ID" value="KAF7489143.1"/>
    <property type="gene ID" value="SSS_8008"/>
</dbReference>
<evidence type="ECO:0000256" key="8">
    <source>
        <dbReference type="SAM" id="Phobius"/>
    </source>
</evidence>
<evidence type="ECO:0000256" key="5">
    <source>
        <dbReference type="ARBA" id="ARBA00023128"/>
    </source>
</evidence>
<dbReference type="PANTHER" id="PTHR14009:SF13">
    <property type="entry name" value="LETM1 DOMAIN-CONTAINING PROTEIN 1"/>
    <property type="match status" value="1"/>
</dbReference>
<organism evidence="10">
    <name type="scientific">Sarcoptes scabiei</name>
    <name type="common">Itch mite</name>
    <name type="synonym">Acarus scabiei</name>
    <dbReference type="NCBI Taxonomy" id="52283"/>
    <lineage>
        <taxon>Eukaryota</taxon>
        <taxon>Metazoa</taxon>
        <taxon>Ecdysozoa</taxon>
        <taxon>Arthropoda</taxon>
        <taxon>Chelicerata</taxon>
        <taxon>Arachnida</taxon>
        <taxon>Acari</taxon>
        <taxon>Acariformes</taxon>
        <taxon>Sarcoptiformes</taxon>
        <taxon>Astigmata</taxon>
        <taxon>Psoroptidia</taxon>
        <taxon>Sarcoptoidea</taxon>
        <taxon>Sarcoptidae</taxon>
        <taxon>Sarcoptinae</taxon>
        <taxon>Sarcoptes</taxon>
    </lineage>
</organism>
<keyword evidence="12" id="KW-1185">Reference proteome</keyword>
<dbReference type="EMBL" id="WVUK01000065">
    <property type="protein sequence ID" value="KAF7489143.1"/>
    <property type="molecule type" value="Genomic_DNA"/>
</dbReference>
<evidence type="ECO:0000256" key="1">
    <source>
        <dbReference type="ARBA" id="ARBA00004434"/>
    </source>
</evidence>
<evidence type="ECO:0000313" key="10">
    <source>
        <dbReference type="EMBL" id="KAF7489143.1"/>
    </source>
</evidence>
<protein>
    <submittedName>
        <fullName evidence="10">LETM1 domain-containing protein 1</fullName>
    </submittedName>
</protein>
<evidence type="ECO:0000256" key="2">
    <source>
        <dbReference type="ARBA" id="ARBA00022692"/>
    </source>
</evidence>
<evidence type="ECO:0000259" key="9">
    <source>
        <dbReference type="PROSITE" id="PS51758"/>
    </source>
</evidence>
<dbReference type="PROSITE" id="PS51758">
    <property type="entry name" value="LETM1_RBD"/>
    <property type="match status" value="1"/>
</dbReference>
<dbReference type="Proteomes" id="UP000070412">
    <property type="component" value="Unassembled WGS sequence"/>
</dbReference>
<keyword evidence="3" id="KW-0999">Mitochondrion inner membrane</keyword>
<reference evidence="11" key="3">
    <citation type="submission" date="2022-06" db="UniProtKB">
        <authorList>
            <consortium name="EnsemblMetazoa"/>
        </authorList>
    </citation>
    <scope>IDENTIFICATION</scope>
</reference>
<evidence type="ECO:0000313" key="12">
    <source>
        <dbReference type="Proteomes" id="UP000070412"/>
    </source>
</evidence>
<comment type="subcellular location">
    <subcellularLocation>
        <location evidence="1">Mitochondrion inner membrane</location>
        <topology evidence="1">Single-pass membrane protein</topology>
    </subcellularLocation>
</comment>
<dbReference type="AlphaFoldDB" id="A0A834R842"/>
<dbReference type="PANTHER" id="PTHR14009">
    <property type="entry name" value="LEUCINE ZIPPER-EF-HAND CONTAINING TRANSMEMBRANE PROTEIN"/>
    <property type="match status" value="1"/>
</dbReference>
<evidence type="ECO:0000313" key="11">
    <source>
        <dbReference type="EnsemblMetazoa" id="KAF7489143.1"/>
    </source>
</evidence>
<keyword evidence="2 8" id="KW-0812">Transmembrane</keyword>
<dbReference type="Pfam" id="PF07766">
    <property type="entry name" value="LETM1_RBD"/>
    <property type="match status" value="1"/>
</dbReference>
<name>A0A834R842_SARSC</name>
<proteinExistence type="predicted"/>
<evidence type="ECO:0000256" key="3">
    <source>
        <dbReference type="ARBA" id="ARBA00022792"/>
    </source>
</evidence>
<sequence>MQSKYTQPIKMIKMLMKFKQYLSLKIQHSIIKYENLMNTKFTKTYRMLKIFTDGTKIFSKDVAEYVRISGDIALNRSSNLTYREVMIYRKTPGDLIKMTPFILLTALPLAQYITLPLGFLFPKQLLCSHYWTPEQRIQFAREDHLKKLYYYRAVFRNLKKELYDIKDDSEKFDLCLTAFNKLTSGTHPTIKEIIQLESIFQNDQPFGLRSLPQKHLINLCKMHGLKFVCFKRRSLRSHIEFIRKLDQIWIKNAMSDSISIDELRAACFLRGLNAETLSSAEMREWLGLWMIVSKTITESNHSLLLHTPIFIAYNHASNWKMIH</sequence>
<evidence type="ECO:0000256" key="6">
    <source>
        <dbReference type="ARBA" id="ARBA00023136"/>
    </source>
</evidence>
<dbReference type="GO" id="GO:0030003">
    <property type="term" value="P:intracellular monoatomic cation homeostasis"/>
    <property type="evidence" value="ECO:0007669"/>
    <property type="project" value="TreeGrafter"/>
</dbReference>
<feature type="domain" description="Letm1 RBD" evidence="9">
    <location>
        <begin position="136"/>
        <end position="323"/>
    </location>
</feature>
<accession>A0A834R842</accession>
<keyword evidence="4 8" id="KW-1133">Transmembrane helix</keyword>
<evidence type="ECO:0000256" key="4">
    <source>
        <dbReference type="ARBA" id="ARBA00022989"/>
    </source>
</evidence>
<dbReference type="InterPro" id="IPR033122">
    <property type="entry name" value="LETM1-like_RBD"/>
</dbReference>
<dbReference type="GO" id="GO:0005743">
    <property type="term" value="C:mitochondrial inner membrane"/>
    <property type="evidence" value="ECO:0007669"/>
    <property type="project" value="UniProtKB-SubCell"/>
</dbReference>
<reference evidence="12" key="1">
    <citation type="journal article" date="2020" name="PLoS Negl. Trop. Dis.">
        <title>High-quality nuclear genome for Sarcoptes scabiei-A critical resource for a neglected parasite.</title>
        <authorList>
            <person name="Korhonen P.K."/>
            <person name="Gasser R.B."/>
            <person name="Ma G."/>
            <person name="Wang T."/>
            <person name="Stroehlein A.J."/>
            <person name="Young N.D."/>
            <person name="Ang C.S."/>
            <person name="Fernando D.D."/>
            <person name="Lu H.C."/>
            <person name="Taylor S."/>
            <person name="Reynolds S.L."/>
            <person name="Mofiz E."/>
            <person name="Najaraj S.H."/>
            <person name="Gowda H."/>
            <person name="Madugundu A."/>
            <person name="Renuse S."/>
            <person name="Holt D."/>
            <person name="Pandey A."/>
            <person name="Papenfuss A.T."/>
            <person name="Fischer K."/>
        </authorList>
    </citation>
    <scope>NUCLEOTIDE SEQUENCE [LARGE SCALE GENOMIC DNA]</scope>
</reference>
<reference evidence="10" key="2">
    <citation type="submission" date="2020-01" db="EMBL/GenBank/DDBJ databases">
        <authorList>
            <person name="Korhonen P.K.K."/>
            <person name="Guangxu M.G."/>
            <person name="Wang T.W."/>
            <person name="Stroehlein A.J.S."/>
            <person name="Young N.D."/>
            <person name="Ang C.-S.A."/>
            <person name="Fernando D.W.F."/>
            <person name="Lu H.L."/>
            <person name="Taylor S.T."/>
            <person name="Ehtesham M.E.M."/>
            <person name="Najaraj S.H.N."/>
            <person name="Harsha G.H.G."/>
            <person name="Madugundu A.M."/>
            <person name="Renuse S.R."/>
            <person name="Holt D.H."/>
            <person name="Pandey A.P."/>
            <person name="Papenfuss A.P."/>
            <person name="Gasser R.B.G."/>
            <person name="Fischer K.F."/>
        </authorList>
    </citation>
    <scope>NUCLEOTIDE SEQUENCE</scope>
    <source>
        <strain evidence="10">SSS_KF_BRIS2020</strain>
    </source>
</reference>
<gene>
    <name evidence="10" type="ORF">SSS_8008</name>
</gene>
<dbReference type="InterPro" id="IPR044202">
    <property type="entry name" value="LETM1/MDM38-like"/>
</dbReference>
<dbReference type="GO" id="GO:0043022">
    <property type="term" value="F:ribosome binding"/>
    <property type="evidence" value="ECO:0007669"/>
    <property type="project" value="InterPro"/>
</dbReference>
<feature type="transmembrane region" description="Helical" evidence="8">
    <location>
        <begin position="98"/>
        <end position="121"/>
    </location>
</feature>
<keyword evidence="5 7" id="KW-0496">Mitochondrion</keyword>
<evidence type="ECO:0000256" key="7">
    <source>
        <dbReference type="PROSITE-ProRule" id="PRU01094"/>
    </source>
</evidence>
<dbReference type="OrthoDB" id="73691at2759"/>
<keyword evidence="6 8" id="KW-0472">Membrane</keyword>